<dbReference type="InterPro" id="IPR036396">
    <property type="entry name" value="Cyt_P450_sf"/>
</dbReference>
<evidence type="ECO:0008006" key="9">
    <source>
        <dbReference type="Google" id="ProtNLM"/>
    </source>
</evidence>
<proteinExistence type="inferred from homology"/>
<dbReference type="InterPro" id="IPR001128">
    <property type="entry name" value="Cyt_P450"/>
</dbReference>
<keyword evidence="2" id="KW-0349">Heme</keyword>
<dbReference type="Gene3D" id="1.10.630.10">
    <property type="entry name" value="Cytochrome P450"/>
    <property type="match status" value="2"/>
</dbReference>
<dbReference type="EMBL" id="CP133622">
    <property type="protein sequence ID" value="WMV53469.1"/>
    <property type="molecule type" value="Genomic_DNA"/>
</dbReference>
<sequence length="176" mass="20041">MHHIVGGYPHHVLRDLAKKYGPLMHLQLGEVCVVVVTSSEMAKNVLKTHDLAFASRPKLLVTDIITYDSRDIAFSPYDQGFDMADIFPSYKFPHGLGGVKFDKYDVKELKYLKLVVKETLRLHPPIPLSVPRECREETDINGYTIPVKTKVLINVWALGRDPKYWDDAESFKLCGL</sequence>
<dbReference type="PANTHER" id="PTHR47953">
    <property type="entry name" value="OS08G0105600 PROTEIN"/>
    <property type="match status" value="1"/>
</dbReference>
<keyword evidence="6" id="KW-0503">Monooxygenase</keyword>
<gene>
    <name evidence="7" type="ORF">MTR67_046854</name>
</gene>
<evidence type="ECO:0000313" key="7">
    <source>
        <dbReference type="EMBL" id="WMV53469.1"/>
    </source>
</evidence>
<keyword evidence="4" id="KW-0560">Oxidoreductase</keyword>
<comment type="similarity">
    <text evidence="1">Belongs to the cytochrome P450 family.</text>
</comment>
<evidence type="ECO:0000256" key="6">
    <source>
        <dbReference type="ARBA" id="ARBA00023033"/>
    </source>
</evidence>
<evidence type="ECO:0000256" key="3">
    <source>
        <dbReference type="ARBA" id="ARBA00022723"/>
    </source>
</evidence>
<accession>A0AAF0UXB9</accession>
<name>A0AAF0UXB9_SOLVR</name>
<dbReference type="GO" id="GO:0016705">
    <property type="term" value="F:oxidoreductase activity, acting on paired donors, with incorporation or reduction of molecular oxygen"/>
    <property type="evidence" value="ECO:0007669"/>
    <property type="project" value="InterPro"/>
</dbReference>
<dbReference type="PRINTS" id="PR00463">
    <property type="entry name" value="EP450I"/>
</dbReference>
<keyword evidence="5" id="KW-0408">Iron</keyword>
<reference evidence="7" key="1">
    <citation type="submission" date="2023-08" db="EMBL/GenBank/DDBJ databases">
        <title>A de novo genome assembly of Solanum verrucosum Schlechtendal, a Mexican diploid species geographically isolated from the other diploid A-genome species in potato relatives.</title>
        <authorList>
            <person name="Hosaka K."/>
        </authorList>
    </citation>
    <scope>NUCLEOTIDE SEQUENCE</scope>
    <source>
        <tissue evidence="7">Young leaves</tissue>
    </source>
</reference>
<dbReference type="PANTHER" id="PTHR47953:SF17">
    <property type="entry name" value="CYTOCHROME P450"/>
    <property type="match status" value="1"/>
</dbReference>
<keyword evidence="3" id="KW-0479">Metal-binding</keyword>
<dbReference type="GO" id="GO:0005506">
    <property type="term" value="F:iron ion binding"/>
    <property type="evidence" value="ECO:0007669"/>
    <property type="project" value="InterPro"/>
</dbReference>
<dbReference type="GO" id="GO:0020037">
    <property type="term" value="F:heme binding"/>
    <property type="evidence" value="ECO:0007669"/>
    <property type="project" value="InterPro"/>
</dbReference>
<dbReference type="InterPro" id="IPR002401">
    <property type="entry name" value="Cyt_P450_E_grp-I"/>
</dbReference>
<evidence type="ECO:0000256" key="4">
    <source>
        <dbReference type="ARBA" id="ARBA00023002"/>
    </source>
</evidence>
<dbReference type="AlphaFoldDB" id="A0AAF0UXB9"/>
<protein>
    <recommendedName>
        <fullName evidence="9">Cytochrome P450</fullName>
    </recommendedName>
</protein>
<evidence type="ECO:0000313" key="8">
    <source>
        <dbReference type="Proteomes" id="UP001234989"/>
    </source>
</evidence>
<evidence type="ECO:0000256" key="5">
    <source>
        <dbReference type="ARBA" id="ARBA00023004"/>
    </source>
</evidence>
<evidence type="ECO:0000256" key="2">
    <source>
        <dbReference type="ARBA" id="ARBA00022617"/>
    </source>
</evidence>
<dbReference type="Pfam" id="PF00067">
    <property type="entry name" value="p450"/>
    <property type="match status" value="2"/>
</dbReference>
<organism evidence="7 8">
    <name type="scientific">Solanum verrucosum</name>
    <dbReference type="NCBI Taxonomy" id="315347"/>
    <lineage>
        <taxon>Eukaryota</taxon>
        <taxon>Viridiplantae</taxon>
        <taxon>Streptophyta</taxon>
        <taxon>Embryophyta</taxon>
        <taxon>Tracheophyta</taxon>
        <taxon>Spermatophyta</taxon>
        <taxon>Magnoliopsida</taxon>
        <taxon>eudicotyledons</taxon>
        <taxon>Gunneridae</taxon>
        <taxon>Pentapetalae</taxon>
        <taxon>asterids</taxon>
        <taxon>lamiids</taxon>
        <taxon>Solanales</taxon>
        <taxon>Solanaceae</taxon>
        <taxon>Solanoideae</taxon>
        <taxon>Solaneae</taxon>
        <taxon>Solanum</taxon>
    </lineage>
</organism>
<dbReference type="InterPro" id="IPR052306">
    <property type="entry name" value="CYP450_71D"/>
</dbReference>
<evidence type="ECO:0000256" key="1">
    <source>
        <dbReference type="ARBA" id="ARBA00010617"/>
    </source>
</evidence>
<dbReference type="GO" id="GO:0004497">
    <property type="term" value="F:monooxygenase activity"/>
    <property type="evidence" value="ECO:0007669"/>
    <property type="project" value="UniProtKB-KW"/>
</dbReference>
<keyword evidence="8" id="KW-1185">Reference proteome</keyword>
<dbReference type="SUPFAM" id="SSF48264">
    <property type="entry name" value="Cytochrome P450"/>
    <property type="match status" value="2"/>
</dbReference>
<dbReference type="Proteomes" id="UP001234989">
    <property type="component" value="Chromosome 11"/>
</dbReference>